<gene>
    <name evidence="2" type="ORF">LTR36_008625</name>
</gene>
<evidence type="ECO:0000313" key="3">
    <source>
        <dbReference type="Proteomes" id="UP001324427"/>
    </source>
</evidence>
<evidence type="ECO:0000256" key="1">
    <source>
        <dbReference type="SAM" id="MobiDB-lite"/>
    </source>
</evidence>
<dbReference type="EMBL" id="JAVFHQ010000006">
    <property type="protein sequence ID" value="KAK4548852.1"/>
    <property type="molecule type" value="Genomic_DNA"/>
</dbReference>
<dbReference type="AlphaFoldDB" id="A0AAV9JUV0"/>
<feature type="region of interest" description="Disordered" evidence="1">
    <location>
        <begin position="1"/>
        <end position="67"/>
    </location>
</feature>
<feature type="compositionally biased region" description="Low complexity" evidence="1">
    <location>
        <begin position="1"/>
        <end position="13"/>
    </location>
</feature>
<accession>A0AAV9JUV0</accession>
<keyword evidence="3" id="KW-1185">Reference proteome</keyword>
<name>A0AAV9JUV0_9PEZI</name>
<sequence length="136" mass="14688">MSCSDASSSTASSPTLNGQSFPPISPPTSALPKPAMRKASSRSPSMSPIPEDASTASPIGFPESADEMKLHEINADIKSTLTDLLNCEAVRKDSKMRLWVATRLMNAELELKRQRKRRRSTATIVLGPSDGVEMEV</sequence>
<reference evidence="2 3" key="1">
    <citation type="submission" date="2021-11" db="EMBL/GenBank/DDBJ databases">
        <title>Black yeast isolated from Biological Soil Crust.</title>
        <authorList>
            <person name="Kurbessoian T."/>
        </authorList>
    </citation>
    <scope>NUCLEOTIDE SEQUENCE [LARGE SCALE GENOMIC DNA]</scope>
    <source>
        <strain evidence="2 3">CCFEE 5522</strain>
    </source>
</reference>
<evidence type="ECO:0000313" key="2">
    <source>
        <dbReference type="EMBL" id="KAK4548852.1"/>
    </source>
</evidence>
<protein>
    <submittedName>
        <fullName evidence="2">Uncharacterized protein</fullName>
    </submittedName>
</protein>
<dbReference type="Proteomes" id="UP001324427">
    <property type="component" value="Unassembled WGS sequence"/>
</dbReference>
<proteinExistence type="predicted"/>
<organism evidence="2 3">
    <name type="scientific">Oleoguttula mirabilis</name>
    <dbReference type="NCBI Taxonomy" id="1507867"/>
    <lineage>
        <taxon>Eukaryota</taxon>
        <taxon>Fungi</taxon>
        <taxon>Dikarya</taxon>
        <taxon>Ascomycota</taxon>
        <taxon>Pezizomycotina</taxon>
        <taxon>Dothideomycetes</taxon>
        <taxon>Dothideomycetidae</taxon>
        <taxon>Mycosphaerellales</taxon>
        <taxon>Teratosphaeriaceae</taxon>
        <taxon>Oleoguttula</taxon>
    </lineage>
</organism>
<comment type="caution">
    <text evidence="2">The sequence shown here is derived from an EMBL/GenBank/DDBJ whole genome shotgun (WGS) entry which is preliminary data.</text>
</comment>